<evidence type="ECO:0000256" key="1">
    <source>
        <dbReference type="ARBA" id="ARBA00004141"/>
    </source>
</evidence>
<feature type="transmembrane region" description="Helical" evidence="5">
    <location>
        <begin position="28"/>
        <end position="49"/>
    </location>
</feature>
<comment type="subcellular location">
    <subcellularLocation>
        <location evidence="1">Membrane</location>
        <topology evidence="1">Multi-pass membrane protein</topology>
    </subcellularLocation>
</comment>
<feature type="transmembrane region" description="Helical" evidence="5">
    <location>
        <begin position="5"/>
        <end position="22"/>
    </location>
</feature>
<sequence length="139" mass="14506">MNINYIINTAGGVIAGVLAYIFGAPDAWLIGLIILVIADYITGLMKAFIAGELSSKVGFKGILKKIMYFAIVAVAVLIDNLTGAEGVLRIACIGFLIANEGVSILENCAAAGLPVPQSLVKVLEKLKDDERQDGGAVGK</sequence>
<accession>A0ABT1RR42</accession>
<gene>
    <name evidence="6" type="ORF">NE619_13055</name>
</gene>
<keyword evidence="7" id="KW-1185">Reference proteome</keyword>
<dbReference type="InterPro" id="IPR006480">
    <property type="entry name" value="Phage_holin_4_1"/>
</dbReference>
<comment type="caution">
    <text evidence="6">The sequence shown here is derived from an EMBL/GenBank/DDBJ whole genome shotgun (WGS) entry which is preliminary data.</text>
</comment>
<reference evidence="6 7" key="1">
    <citation type="submission" date="2022-06" db="EMBL/GenBank/DDBJ databases">
        <title>Isolation of gut microbiota from human fecal samples.</title>
        <authorList>
            <person name="Pamer E.G."/>
            <person name="Barat B."/>
            <person name="Waligurski E."/>
            <person name="Medina S."/>
            <person name="Paddock L."/>
            <person name="Mostad J."/>
        </authorList>
    </citation>
    <scope>NUCLEOTIDE SEQUENCE [LARGE SCALE GENOMIC DNA]</scope>
    <source>
        <strain evidence="6 7">SL.3.17</strain>
    </source>
</reference>
<evidence type="ECO:0000313" key="7">
    <source>
        <dbReference type="Proteomes" id="UP001524502"/>
    </source>
</evidence>
<proteinExistence type="predicted"/>
<dbReference type="NCBIfam" id="TIGR01593">
    <property type="entry name" value="holin_tox_secr"/>
    <property type="match status" value="1"/>
</dbReference>
<organism evidence="6 7">
    <name type="scientific">Anaerovorax odorimutans</name>
    <dbReference type="NCBI Taxonomy" id="109327"/>
    <lineage>
        <taxon>Bacteria</taxon>
        <taxon>Bacillati</taxon>
        <taxon>Bacillota</taxon>
        <taxon>Clostridia</taxon>
        <taxon>Peptostreptococcales</taxon>
        <taxon>Anaerovoracaceae</taxon>
        <taxon>Anaerovorax</taxon>
    </lineage>
</organism>
<name>A0ABT1RR42_9FIRM</name>
<dbReference type="Proteomes" id="UP001524502">
    <property type="component" value="Unassembled WGS sequence"/>
</dbReference>
<evidence type="ECO:0000256" key="3">
    <source>
        <dbReference type="ARBA" id="ARBA00022989"/>
    </source>
</evidence>
<dbReference type="Pfam" id="PF05105">
    <property type="entry name" value="Phage_holin_4_1"/>
    <property type="match status" value="1"/>
</dbReference>
<protein>
    <submittedName>
        <fullName evidence="6">Phage holin family protein</fullName>
    </submittedName>
</protein>
<keyword evidence="4 5" id="KW-0472">Membrane</keyword>
<evidence type="ECO:0000313" key="6">
    <source>
        <dbReference type="EMBL" id="MCQ4637655.1"/>
    </source>
</evidence>
<dbReference type="RefSeq" id="WP_227754974.1">
    <property type="nucleotide sequence ID" value="NZ_JANFXK010000015.1"/>
</dbReference>
<dbReference type="EMBL" id="JANFXK010000015">
    <property type="protein sequence ID" value="MCQ4637655.1"/>
    <property type="molecule type" value="Genomic_DNA"/>
</dbReference>
<feature type="transmembrane region" description="Helical" evidence="5">
    <location>
        <begin position="61"/>
        <end position="78"/>
    </location>
</feature>
<evidence type="ECO:0000256" key="5">
    <source>
        <dbReference type="SAM" id="Phobius"/>
    </source>
</evidence>
<evidence type="ECO:0000256" key="4">
    <source>
        <dbReference type="ARBA" id="ARBA00023136"/>
    </source>
</evidence>
<evidence type="ECO:0000256" key="2">
    <source>
        <dbReference type="ARBA" id="ARBA00022692"/>
    </source>
</evidence>
<keyword evidence="2 5" id="KW-0812">Transmembrane</keyword>
<keyword evidence="3 5" id="KW-1133">Transmembrane helix</keyword>